<protein>
    <recommendedName>
        <fullName evidence="3">Aminotransferase-like plant mobile domain-containing protein</fullName>
    </recommendedName>
</protein>
<reference evidence="1 2" key="1">
    <citation type="submission" date="2024-01" db="EMBL/GenBank/DDBJ databases">
        <title>Genome assemblies of Stephania.</title>
        <authorList>
            <person name="Yang L."/>
        </authorList>
    </citation>
    <scope>NUCLEOTIDE SEQUENCE [LARGE SCALE GENOMIC DNA]</scope>
    <source>
        <strain evidence="1">YNDBR</strain>
        <tissue evidence="1">Leaf</tissue>
    </source>
</reference>
<evidence type="ECO:0000313" key="2">
    <source>
        <dbReference type="Proteomes" id="UP001420932"/>
    </source>
</evidence>
<name>A0AAP0HQH4_9MAGN</name>
<dbReference type="AlphaFoldDB" id="A0AAP0HQH4"/>
<sequence length="85" mass="9623">MELWQPEIDIFHMPFGEMSITLEDVSILLKISETDKVVAADNFSSYTDDFCKESIEIDSKLCSVTIDEMKDNVNITKGSLCKRLG</sequence>
<keyword evidence="2" id="KW-1185">Reference proteome</keyword>
<proteinExistence type="predicted"/>
<evidence type="ECO:0008006" key="3">
    <source>
        <dbReference type="Google" id="ProtNLM"/>
    </source>
</evidence>
<dbReference type="Proteomes" id="UP001420932">
    <property type="component" value="Unassembled WGS sequence"/>
</dbReference>
<accession>A0AAP0HQH4</accession>
<dbReference type="EMBL" id="JBBNAF010000012">
    <property type="protein sequence ID" value="KAK9092821.1"/>
    <property type="molecule type" value="Genomic_DNA"/>
</dbReference>
<organism evidence="1 2">
    <name type="scientific">Stephania yunnanensis</name>
    <dbReference type="NCBI Taxonomy" id="152371"/>
    <lineage>
        <taxon>Eukaryota</taxon>
        <taxon>Viridiplantae</taxon>
        <taxon>Streptophyta</taxon>
        <taxon>Embryophyta</taxon>
        <taxon>Tracheophyta</taxon>
        <taxon>Spermatophyta</taxon>
        <taxon>Magnoliopsida</taxon>
        <taxon>Ranunculales</taxon>
        <taxon>Menispermaceae</taxon>
        <taxon>Menispermoideae</taxon>
        <taxon>Cissampelideae</taxon>
        <taxon>Stephania</taxon>
    </lineage>
</organism>
<comment type="caution">
    <text evidence="1">The sequence shown here is derived from an EMBL/GenBank/DDBJ whole genome shotgun (WGS) entry which is preliminary data.</text>
</comment>
<gene>
    <name evidence="1" type="ORF">Syun_027732</name>
</gene>
<evidence type="ECO:0000313" key="1">
    <source>
        <dbReference type="EMBL" id="KAK9092821.1"/>
    </source>
</evidence>